<name>A0A8X6L5J2_TRICU</name>
<evidence type="ECO:0000313" key="2">
    <source>
        <dbReference type="Proteomes" id="UP000887116"/>
    </source>
</evidence>
<accession>A0A8X6L5J2</accession>
<proteinExistence type="predicted"/>
<dbReference type="AlphaFoldDB" id="A0A8X6L5J2"/>
<dbReference type="OrthoDB" id="6440962at2759"/>
<gene>
    <name evidence="1" type="ORF">TNCT_564481</name>
</gene>
<sequence length="247" mass="27788">MSVYIKLSLRHDEEVSAQFRYRPCGKWGFGCPVPYKTLAEEEVEVEPVVNYNCDHCDYRSPTQKGLRCHLITVHRIGVGVRRTLDTHGRPLAYFDRGTSVAVWSTRYVTSFTAWIPISSVLFGLNLSHHSLLDTSVIVDFSVWSSLVTAWIPSSVLDRCTSVAVRSTSLVTSFTAWIHQVYSDRGTSVAVWSTSLVTSVTAWIPSSVLRLRHFSGCLDYKFSHISHCLDTIKCTEIAALQWLLGLQV</sequence>
<dbReference type="EMBL" id="BMAO01005031">
    <property type="protein sequence ID" value="GFQ98525.1"/>
    <property type="molecule type" value="Genomic_DNA"/>
</dbReference>
<organism evidence="1 2">
    <name type="scientific">Trichonephila clavata</name>
    <name type="common">Joro spider</name>
    <name type="synonym">Nephila clavata</name>
    <dbReference type="NCBI Taxonomy" id="2740835"/>
    <lineage>
        <taxon>Eukaryota</taxon>
        <taxon>Metazoa</taxon>
        <taxon>Ecdysozoa</taxon>
        <taxon>Arthropoda</taxon>
        <taxon>Chelicerata</taxon>
        <taxon>Arachnida</taxon>
        <taxon>Araneae</taxon>
        <taxon>Araneomorphae</taxon>
        <taxon>Entelegynae</taxon>
        <taxon>Araneoidea</taxon>
        <taxon>Nephilidae</taxon>
        <taxon>Trichonephila</taxon>
    </lineage>
</organism>
<keyword evidence="2" id="KW-1185">Reference proteome</keyword>
<dbReference type="Proteomes" id="UP000887116">
    <property type="component" value="Unassembled WGS sequence"/>
</dbReference>
<protein>
    <submittedName>
        <fullName evidence="1">Uncharacterized protein</fullName>
    </submittedName>
</protein>
<comment type="caution">
    <text evidence="1">The sequence shown here is derived from an EMBL/GenBank/DDBJ whole genome shotgun (WGS) entry which is preliminary data.</text>
</comment>
<evidence type="ECO:0000313" key="1">
    <source>
        <dbReference type="EMBL" id="GFQ98525.1"/>
    </source>
</evidence>
<reference evidence="1" key="1">
    <citation type="submission" date="2020-07" db="EMBL/GenBank/DDBJ databases">
        <title>Multicomponent nature underlies the extraordinary mechanical properties of spider dragline silk.</title>
        <authorList>
            <person name="Kono N."/>
            <person name="Nakamura H."/>
            <person name="Mori M."/>
            <person name="Yoshida Y."/>
            <person name="Ohtoshi R."/>
            <person name="Malay A.D."/>
            <person name="Moran D.A.P."/>
            <person name="Tomita M."/>
            <person name="Numata K."/>
            <person name="Arakawa K."/>
        </authorList>
    </citation>
    <scope>NUCLEOTIDE SEQUENCE</scope>
</reference>